<evidence type="ECO:0000313" key="3">
    <source>
        <dbReference type="Proteomes" id="UP000652761"/>
    </source>
</evidence>
<dbReference type="AlphaFoldDB" id="A0A843TJX4"/>
<feature type="compositionally biased region" description="Basic and acidic residues" evidence="1">
    <location>
        <begin position="466"/>
        <end position="476"/>
    </location>
</feature>
<organism evidence="2 3">
    <name type="scientific">Colocasia esculenta</name>
    <name type="common">Wild taro</name>
    <name type="synonym">Arum esculentum</name>
    <dbReference type="NCBI Taxonomy" id="4460"/>
    <lineage>
        <taxon>Eukaryota</taxon>
        <taxon>Viridiplantae</taxon>
        <taxon>Streptophyta</taxon>
        <taxon>Embryophyta</taxon>
        <taxon>Tracheophyta</taxon>
        <taxon>Spermatophyta</taxon>
        <taxon>Magnoliopsida</taxon>
        <taxon>Liliopsida</taxon>
        <taxon>Araceae</taxon>
        <taxon>Aroideae</taxon>
        <taxon>Colocasieae</taxon>
        <taxon>Colocasia</taxon>
    </lineage>
</organism>
<name>A0A843TJX4_COLES</name>
<accession>A0A843TJX4</accession>
<sequence>MAGVRFGPLVIQDHARYGYLAVPTRFGSFPPVVEFPNFLGVAFVDILHPEIEKKAEAGTDHQNKAKETAKELGCHVHHVERGPINRNKGKRVDTCPQQVTEAENIVTHRARVSTSGKSVRIGDLRIHLQAKKIEAVPERVTTPVPVKNSFQALAGKREMANTFKGKMAPKPVEFKQVWRPKRTQKNKVIEAETRKEEALREAVAVEIPTRQRPPRGFKTRVQQGGAYAYAHFHDKRRELRRSAHIPTVRGGRPTPAVLAARQCHREKIHGSHDHILGLTTSPLQRSRPPRARKDPRAEAESSSGENDVPCESGHEQSGGPKPRLSVFKRLTFPSRRVERGRHGNLTIFSCRMAGIWGRYGALPANDEELAELAERPGAITRRRAAAAALAAAYGLEEMPTIQMTAVSANVVTAQGSGGNDNIPPPPPEASGGTSQQIPFAAPLDPAIMELLQQYQAEIADLKRQIKGKETEGHTSRAAEGSGETPQGTAGSIEASAQRAVFFQQQQQPHQSQQAYSAQQQSLPAHDPEQQLDNQEPPPVPPAAIINTPSNQPAHFYPQQVDPAAINKFMVEQLIDMKLAERGDGEQMAFDAYRVPYPAYHAVKKLPPGVTKPPKFDKFNGRGSPKEHIAYYINVMGDLAADESYLLKFFGSSLTSLRSNGIPVCQ</sequence>
<reference evidence="2" key="1">
    <citation type="submission" date="2017-07" db="EMBL/GenBank/DDBJ databases">
        <title>Taro Niue Genome Assembly and Annotation.</title>
        <authorList>
            <person name="Atibalentja N."/>
            <person name="Keating K."/>
            <person name="Fields C.J."/>
        </authorList>
    </citation>
    <scope>NUCLEOTIDE SEQUENCE</scope>
    <source>
        <strain evidence="2">Niue_2</strain>
        <tissue evidence="2">Leaf</tissue>
    </source>
</reference>
<dbReference type="Proteomes" id="UP000652761">
    <property type="component" value="Unassembled WGS sequence"/>
</dbReference>
<keyword evidence="3" id="KW-1185">Reference proteome</keyword>
<gene>
    <name evidence="2" type="ORF">Taro_003495</name>
</gene>
<feature type="compositionally biased region" description="Low complexity" evidence="1">
    <location>
        <begin position="494"/>
        <end position="521"/>
    </location>
</feature>
<dbReference type="EMBL" id="NMUH01000090">
    <property type="protein sequence ID" value="MQL71181.1"/>
    <property type="molecule type" value="Genomic_DNA"/>
</dbReference>
<proteinExistence type="predicted"/>
<protein>
    <submittedName>
        <fullName evidence="2">Uncharacterized protein</fullName>
    </submittedName>
</protein>
<feature type="region of interest" description="Disordered" evidence="1">
    <location>
        <begin position="270"/>
        <end position="325"/>
    </location>
</feature>
<feature type="region of interest" description="Disordered" evidence="1">
    <location>
        <begin position="466"/>
        <end position="556"/>
    </location>
</feature>
<evidence type="ECO:0000313" key="2">
    <source>
        <dbReference type="EMBL" id="MQL71181.1"/>
    </source>
</evidence>
<evidence type="ECO:0000256" key="1">
    <source>
        <dbReference type="SAM" id="MobiDB-lite"/>
    </source>
</evidence>
<comment type="caution">
    <text evidence="2">The sequence shown here is derived from an EMBL/GenBank/DDBJ whole genome shotgun (WGS) entry which is preliminary data.</text>
</comment>
<feature type="region of interest" description="Disordered" evidence="1">
    <location>
        <begin position="414"/>
        <end position="438"/>
    </location>
</feature>